<sequence>MPRNRSLPLHLEHRPAGYAWRRRVPRSLGAPTPSKPLEREFFCFSLRTHVLRDAKILSARLTALSDKVFAAAAEKTMTIAPEMTNSLLTGLARFEIEAFERSRALAGSRSPEVAALDLEREAALQDTLRRAIYLGDREVARAPLRNVAALLGLALDEADQDWTALAYEATRVLLDVSAERARRQQGIFDQPTVYFRRAVDTNIRAYISPSSVTPLPPVSVTPANLASDVARTPVQAAETPASRPDTSRATHVATSPSVAVREKASGSTPPLSHTVGAIDPDTTIYEGVAIPVVRPFGLKAPKGLSDAQAQENRISMRPPNIHVAVHKLPEASQRALAKARGITLPEAINLFFDLKDLGYQNDFARPQKRDGLAGEKFKKENVSRLRLASDYWPEELGSGPVDEIDPESVNDALERLWRLPTHHGKFAPFLATDGYKDLIERCDSKAAELEAELKRMKSAGATDEEIDRKRQEDQIPRLKVDTYLKHARVLGAVGKMLMDMQLIDVNPFALCVWTNKEVKKLRSRENIKARVAWDDRLHDLFRSPIFQDELEDVGEPLFWAPLIAVHNGLRQEEVLQLGPDDFGYEDGHLYMNVTNSEVNSIKTEASQRQVPVHQNLIDLGIEKLIALRKSEGRIRLFPKLTRGKWKGTLTENFSKKFNYYRRDNEVYRPGLDFHAFRTTVNNYLLSDNLADSIRRRLMGHAPLDEGEKSYAQSLRMKPLFQRLASVEVDISIIRRPFEQDRAIVNAKAKERGLRVVGQ</sequence>
<dbReference type="Proteomes" id="UP001191082">
    <property type="component" value="Unassembled WGS sequence"/>
</dbReference>
<dbReference type="Pfam" id="PF20172">
    <property type="entry name" value="DUF6538"/>
    <property type="match status" value="1"/>
</dbReference>
<evidence type="ECO:0000259" key="3">
    <source>
        <dbReference type="Pfam" id="PF20172"/>
    </source>
</evidence>
<protein>
    <recommendedName>
        <fullName evidence="3">DUF6538 domain-containing protein</fullName>
    </recommendedName>
</protein>
<dbReference type="InterPro" id="IPR013762">
    <property type="entry name" value="Integrase-like_cat_sf"/>
</dbReference>
<dbReference type="InterPro" id="IPR046668">
    <property type="entry name" value="DUF6538"/>
</dbReference>
<proteinExistence type="predicted"/>
<dbReference type="RefSeq" id="WP_138861934.1">
    <property type="nucleotide sequence ID" value="NZ_VCPC01000001.1"/>
</dbReference>
<feature type="region of interest" description="Disordered" evidence="2">
    <location>
        <begin position="232"/>
        <end position="275"/>
    </location>
</feature>
<dbReference type="Gene3D" id="1.10.443.10">
    <property type="entry name" value="Intergrase catalytic core"/>
    <property type="match status" value="1"/>
</dbReference>
<comment type="caution">
    <text evidence="4">The sequence shown here is derived from an EMBL/GenBank/DDBJ whole genome shotgun (WGS) entry which is preliminary data.</text>
</comment>
<evidence type="ECO:0000313" key="5">
    <source>
        <dbReference type="Proteomes" id="UP001191082"/>
    </source>
</evidence>
<evidence type="ECO:0000256" key="2">
    <source>
        <dbReference type="SAM" id="MobiDB-lite"/>
    </source>
</evidence>
<feature type="domain" description="DUF6538" evidence="3">
    <location>
        <begin position="10"/>
        <end position="72"/>
    </location>
</feature>
<organism evidence="4 5">
    <name type="scientific">Arenibacterium halophilum</name>
    <dbReference type="NCBI Taxonomy" id="2583821"/>
    <lineage>
        <taxon>Bacteria</taxon>
        <taxon>Pseudomonadati</taxon>
        <taxon>Pseudomonadota</taxon>
        <taxon>Alphaproteobacteria</taxon>
        <taxon>Rhodobacterales</taxon>
        <taxon>Paracoccaceae</taxon>
        <taxon>Arenibacterium</taxon>
    </lineage>
</organism>
<feature type="compositionally biased region" description="Polar residues" evidence="2">
    <location>
        <begin position="247"/>
        <end position="257"/>
    </location>
</feature>
<keyword evidence="5" id="KW-1185">Reference proteome</keyword>
<name>A0ABY2XD40_9RHOB</name>
<dbReference type="InterPro" id="IPR011010">
    <property type="entry name" value="DNA_brk_join_enz"/>
</dbReference>
<accession>A0ABY2XD40</accession>
<dbReference type="SUPFAM" id="SSF56349">
    <property type="entry name" value="DNA breaking-rejoining enzymes"/>
    <property type="match status" value="1"/>
</dbReference>
<gene>
    <name evidence="4" type="ORF">FGK64_00925</name>
</gene>
<dbReference type="EMBL" id="VCPC01000001">
    <property type="protein sequence ID" value="TMV14583.1"/>
    <property type="molecule type" value="Genomic_DNA"/>
</dbReference>
<keyword evidence="1" id="KW-0233">DNA recombination</keyword>
<reference evidence="4 5" key="1">
    <citation type="submission" date="2019-05" db="EMBL/GenBank/DDBJ databases">
        <title>Marivita sp. nov. isolated from sea sediment.</title>
        <authorList>
            <person name="Kim W."/>
        </authorList>
    </citation>
    <scope>NUCLEOTIDE SEQUENCE [LARGE SCALE GENOMIC DNA]</scope>
    <source>
        <strain evidence="4 5">CAU 1492</strain>
    </source>
</reference>
<evidence type="ECO:0000313" key="4">
    <source>
        <dbReference type="EMBL" id="TMV14583.1"/>
    </source>
</evidence>
<evidence type="ECO:0000256" key="1">
    <source>
        <dbReference type="ARBA" id="ARBA00023172"/>
    </source>
</evidence>